<reference evidence="1" key="2">
    <citation type="submission" date="2022-09" db="EMBL/GenBank/DDBJ databases">
        <authorList>
            <person name="Sun Q."/>
            <person name="Ohkuma M."/>
        </authorList>
    </citation>
    <scope>NUCLEOTIDE SEQUENCE</scope>
    <source>
        <strain evidence="1">JCM 3093</strain>
    </source>
</reference>
<organism evidence="1 2">
    <name type="scientific">Planomonospora parontospora</name>
    <dbReference type="NCBI Taxonomy" id="58119"/>
    <lineage>
        <taxon>Bacteria</taxon>
        <taxon>Bacillati</taxon>
        <taxon>Actinomycetota</taxon>
        <taxon>Actinomycetes</taxon>
        <taxon>Streptosporangiales</taxon>
        <taxon>Streptosporangiaceae</taxon>
        <taxon>Planomonospora</taxon>
    </lineage>
</organism>
<sequence length="128" mass="14205">MPLLTLVRVAGARWAVEESFQVAKGQVGLDHYQVHTWIGWHRHITLAMLAPVFLAALAAHRSDDDPQRIPLTLPEIRRLLAVLVLTTRTRRGSALVMVASPSSGQRPPVPPPAQIPAMISKWALTHFR</sequence>
<comment type="caution">
    <text evidence="1">The sequence shown here is derived from an EMBL/GenBank/DDBJ whole genome shotgun (WGS) entry which is preliminary data.</text>
</comment>
<evidence type="ECO:0008006" key="3">
    <source>
        <dbReference type="Google" id="ProtNLM"/>
    </source>
</evidence>
<dbReference type="InterPro" id="IPR012337">
    <property type="entry name" value="RNaseH-like_sf"/>
</dbReference>
<dbReference type="AlphaFoldDB" id="A0AA37BDS9"/>
<name>A0AA37BDS9_9ACTN</name>
<dbReference type="SUPFAM" id="SSF53098">
    <property type="entry name" value="Ribonuclease H-like"/>
    <property type="match status" value="1"/>
</dbReference>
<evidence type="ECO:0000313" key="1">
    <source>
        <dbReference type="EMBL" id="GGK55860.1"/>
    </source>
</evidence>
<dbReference type="EMBL" id="BMQD01000003">
    <property type="protein sequence ID" value="GGK55860.1"/>
    <property type="molecule type" value="Genomic_DNA"/>
</dbReference>
<dbReference type="Proteomes" id="UP000627984">
    <property type="component" value="Unassembled WGS sequence"/>
</dbReference>
<reference evidence="1" key="1">
    <citation type="journal article" date="2014" name="Int. J. Syst. Evol. Microbiol.">
        <title>Complete genome sequence of Corynebacterium casei LMG S-19264T (=DSM 44701T), isolated from a smear-ripened cheese.</title>
        <authorList>
            <consortium name="US DOE Joint Genome Institute (JGI-PGF)"/>
            <person name="Walter F."/>
            <person name="Albersmeier A."/>
            <person name="Kalinowski J."/>
            <person name="Ruckert C."/>
        </authorList>
    </citation>
    <scope>NUCLEOTIDE SEQUENCE</scope>
    <source>
        <strain evidence="1">JCM 3093</strain>
    </source>
</reference>
<gene>
    <name evidence="1" type="ORF">GCM10010126_14340</name>
</gene>
<proteinExistence type="predicted"/>
<accession>A0AA37BDS9</accession>
<evidence type="ECO:0000313" key="2">
    <source>
        <dbReference type="Proteomes" id="UP000627984"/>
    </source>
</evidence>
<protein>
    <recommendedName>
        <fullName evidence="3">Transposase</fullName>
    </recommendedName>
</protein>